<dbReference type="Proteomes" id="UP000030764">
    <property type="component" value="Unassembled WGS sequence"/>
</dbReference>
<protein>
    <submittedName>
        <fullName evidence="1">Uncharacterized protein</fullName>
    </submittedName>
</protein>
<evidence type="ECO:0000313" key="1">
    <source>
        <dbReference type="EMBL" id="KFD54419.1"/>
    </source>
</evidence>
<sequence length="86" mass="9948">MSSIRYPFAMNTSKTSFTKSIQTAPMKQLTNEQQIVDVRLIYTFTPRRFHRTVEAKESVLSFNENPYLKLSVKNTKMPSTQIDTAN</sequence>
<proteinExistence type="predicted"/>
<keyword evidence="3" id="KW-1185">Reference proteome</keyword>
<dbReference type="EMBL" id="KL363208">
    <property type="protein sequence ID" value="KFD54419.1"/>
    <property type="molecule type" value="Genomic_DNA"/>
</dbReference>
<evidence type="ECO:0000313" key="3">
    <source>
        <dbReference type="Proteomes" id="UP000030764"/>
    </source>
</evidence>
<dbReference type="Proteomes" id="UP000030758">
    <property type="component" value="Unassembled WGS sequence"/>
</dbReference>
<reference evidence="1 3" key="1">
    <citation type="journal article" date="2014" name="Nat. Genet.">
        <title>Genome and transcriptome of the porcine whipworm Trichuris suis.</title>
        <authorList>
            <person name="Jex A.R."/>
            <person name="Nejsum P."/>
            <person name="Schwarz E.M."/>
            <person name="Hu L."/>
            <person name="Young N.D."/>
            <person name="Hall R.S."/>
            <person name="Korhonen P.K."/>
            <person name="Liao S."/>
            <person name="Thamsborg S."/>
            <person name="Xia J."/>
            <person name="Xu P."/>
            <person name="Wang S."/>
            <person name="Scheerlinck J.P."/>
            <person name="Hofmann A."/>
            <person name="Sternberg P.W."/>
            <person name="Wang J."/>
            <person name="Gasser R.B."/>
        </authorList>
    </citation>
    <scope>NUCLEOTIDE SEQUENCE [LARGE SCALE GENOMIC DNA]</scope>
    <source>
        <strain evidence="2">DCEP-RM93F</strain>
        <strain evidence="1">DCEP-RM93M</strain>
    </source>
</reference>
<dbReference type="EMBL" id="KL367647">
    <property type="protein sequence ID" value="KFD60794.1"/>
    <property type="molecule type" value="Genomic_DNA"/>
</dbReference>
<evidence type="ECO:0000313" key="2">
    <source>
        <dbReference type="EMBL" id="KFD60794.1"/>
    </source>
</evidence>
<accession>A0A085MB23</accession>
<organism evidence="1 3">
    <name type="scientific">Trichuris suis</name>
    <name type="common">pig whipworm</name>
    <dbReference type="NCBI Taxonomy" id="68888"/>
    <lineage>
        <taxon>Eukaryota</taxon>
        <taxon>Metazoa</taxon>
        <taxon>Ecdysozoa</taxon>
        <taxon>Nematoda</taxon>
        <taxon>Enoplea</taxon>
        <taxon>Dorylaimia</taxon>
        <taxon>Trichinellida</taxon>
        <taxon>Trichuridae</taxon>
        <taxon>Trichuris</taxon>
    </lineage>
</organism>
<gene>
    <name evidence="1" type="ORF">M513_04762</name>
    <name evidence="2" type="ORF">M514_04762</name>
</gene>
<dbReference type="AlphaFoldDB" id="A0A085MB23"/>
<name>A0A085MB23_9BILA</name>